<dbReference type="Proteomes" id="UP000750711">
    <property type="component" value="Unassembled WGS sequence"/>
</dbReference>
<dbReference type="AlphaFoldDB" id="A0A9P8LGB4"/>
<reference evidence="6" key="1">
    <citation type="submission" date="2021-03" db="EMBL/GenBank/DDBJ databases">
        <title>Comparative genomics and phylogenomic investigation of the class Geoglossomycetes provide insights into ecological specialization and systematics.</title>
        <authorList>
            <person name="Melie T."/>
            <person name="Pirro S."/>
            <person name="Miller A.N."/>
            <person name="Quandt A."/>
        </authorList>
    </citation>
    <scope>NUCLEOTIDE SEQUENCE</scope>
    <source>
        <strain evidence="6">CAQ_001_2017</strain>
    </source>
</reference>
<dbReference type="PROSITE" id="PS50084">
    <property type="entry name" value="KH_TYPE_1"/>
    <property type="match status" value="1"/>
</dbReference>
<evidence type="ECO:0000313" key="7">
    <source>
        <dbReference type="Proteomes" id="UP000750711"/>
    </source>
</evidence>
<organism evidence="6 7">
    <name type="scientific">Trichoglossum hirsutum</name>
    <dbReference type="NCBI Taxonomy" id="265104"/>
    <lineage>
        <taxon>Eukaryota</taxon>
        <taxon>Fungi</taxon>
        <taxon>Dikarya</taxon>
        <taxon>Ascomycota</taxon>
        <taxon>Pezizomycotina</taxon>
        <taxon>Geoglossomycetes</taxon>
        <taxon>Geoglossales</taxon>
        <taxon>Geoglossaceae</taxon>
        <taxon>Trichoglossum</taxon>
    </lineage>
</organism>
<feature type="repeat" description="PPR" evidence="3">
    <location>
        <begin position="369"/>
        <end position="403"/>
    </location>
</feature>
<evidence type="ECO:0000313" key="6">
    <source>
        <dbReference type="EMBL" id="KAH0564966.1"/>
    </source>
</evidence>
<comment type="caution">
    <text evidence="6">The sequence shown here is derived from an EMBL/GenBank/DDBJ whole genome shotgun (WGS) entry which is preliminary data.</text>
</comment>
<proteinExistence type="predicted"/>
<keyword evidence="7" id="KW-1185">Reference proteome</keyword>
<feature type="region of interest" description="Disordered" evidence="4">
    <location>
        <begin position="235"/>
        <end position="278"/>
    </location>
</feature>
<dbReference type="InterPro" id="IPR004087">
    <property type="entry name" value="KH_dom"/>
</dbReference>
<dbReference type="CDD" id="cd00105">
    <property type="entry name" value="KH-I"/>
    <property type="match status" value="1"/>
</dbReference>
<accession>A0A9P8LGB4</accession>
<dbReference type="PANTHER" id="PTHR47939:SF13">
    <property type="entry name" value="OS03G0201400 PROTEIN"/>
    <property type="match status" value="1"/>
</dbReference>
<feature type="compositionally biased region" description="Polar residues" evidence="4">
    <location>
        <begin position="255"/>
        <end position="272"/>
    </location>
</feature>
<evidence type="ECO:0000256" key="2">
    <source>
        <dbReference type="PROSITE-ProRule" id="PRU00117"/>
    </source>
</evidence>
<dbReference type="InterPro" id="IPR011990">
    <property type="entry name" value="TPR-like_helical_dom_sf"/>
</dbReference>
<dbReference type="InterPro" id="IPR002885">
    <property type="entry name" value="PPR_rpt"/>
</dbReference>
<dbReference type="InterPro" id="IPR036612">
    <property type="entry name" value="KH_dom_type_1_sf"/>
</dbReference>
<dbReference type="InterPro" id="IPR050667">
    <property type="entry name" value="PPR-containing_protein"/>
</dbReference>
<evidence type="ECO:0000256" key="3">
    <source>
        <dbReference type="PROSITE-ProRule" id="PRU00708"/>
    </source>
</evidence>
<evidence type="ECO:0000256" key="1">
    <source>
        <dbReference type="ARBA" id="ARBA00022737"/>
    </source>
</evidence>
<dbReference type="EMBL" id="JAGHQM010000154">
    <property type="protein sequence ID" value="KAH0564966.1"/>
    <property type="molecule type" value="Genomic_DNA"/>
</dbReference>
<keyword evidence="1" id="KW-0677">Repeat</keyword>
<dbReference type="PROSITE" id="PS51375">
    <property type="entry name" value="PPR"/>
    <property type="match status" value="1"/>
</dbReference>
<evidence type="ECO:0000256" key="4">
    <source>
        <dbReference type="SAM" id="MobiDB-lite"/>
    </source>
</evidence>
<dbReference type="InterPro" id="IPR004088">
    <property type="entry name" value="KH_dom_type_1"/>
</dbReference>
<feature type="domain" description="K Homology" evidence="5">
    <location>
        <begin position="161"/>
        <end position="231"/>
    </location>
</feature>
<dbReference type="SUPFAM" id="SSF54791">
    <property type="entry name" value="Eukaryotic type KH-domain (KH-domain type I)"/>
    <property type="match status" value="1"/>
</dbReference>
<dbReference type="Gene3D" id="3.30.1370.10">
    <property type="entry name" value="K Homology domain, type 1"/>
    <property type="match status" value="1"/>
</dbReference>
<keyword evidence="2" id="KW-0694">RNA-binding</keyword>
<protein>
    <recommendedName>
        <fullName evidence="5">K Homology domain-containing protein</fullName>
    </recommendedName>
</protein>
<dbReference type="Pfam" id="PF00013">
    <property type="entry name" value="KH_1"/>
    <property type="match status" value="1"/>
</dbReference>
<gene>
    <name evidence="6" type="ORF">GP486_001643</name>
</gene>
<dbReference type="PANTHER" id="PTHR47939">
    <property type="entry name" value="MEMBRANE-ASSOCIATED SALT-INDUCIBLE PROTEIN-LIKE"/>
    <property type="match status" value="1"/>
</dbReference>
<dbReference type="SMART" id="SM00322">
    <property type="entry name" value="KH"/>
    <property type="match status" value="1"/>
</dbReference>
<sequence length="711" mass="80540">MPLRSCSYRRSQSLKSLASVLQTASRDPLVFLYPRWFFSVATESPKVDTTASVRSLRSCSGSVLQKDLSWASLEGGKAADDRADSEAATPSNTTAPRHVPLKLDASSLNFKRVAAARQRRDGWHTSKSLNRQLKDKNLLSADWRVALDLLETHSNGLSTAEHCELRIKVHKEDVGRVIGRFGDTLRHLQEQSGCVIQVIRKRTDDVYFAVQITGTRQDAHKAEELVMAVVNRRRRGSAGHMSTSTASTERELDVGSSTTRQMCTSPTSNQAGADSLSHRREERRFFERVKQLAESPVTHRRNRFFRNRAEANLQSAAEAISRLFSSAQSWPVITTQSVNEAMKFFATHNLVSHARKLFADSELHYLKVNTTTFNIMLRGAAEARNLHNFVFVLRLMVGRNVRPDSRTWCAFLSVVDRKEVRELILKKMEERKLLVDPVAVREVCRQIISDLAADWLDAHKDPRDLLEYMDGRFTSEWYSVSAINRVLDELGKRGMMQEAWDLLVAVDARGFTFNSISVNTILTHCLRYRKGDWTVQLFSAADDRWNIGPDGVTYELLFKTSWTLRLYNMARVVWRYACMDGAVSFRMRQLMKRSLRCRDTLPCSTVGGRWRATAGRVIAGVNISRTSGTVDTLNGRRTAYTQPTEPTPTEIVEQDLATFGLWQPVRPLSAMLSEAFAVDRAWSINKESKDNSIVWKLQNAIDVAVQPKTTK</sequence>
<dbReference type="GO" id="GO:0003723">
    <property type="term" value="F:RNA binding"/>
    <property type="evidence" value="ECO:0007669"/>
    <property type="project" value="UniProtKB-UniRule"/>
</dbReference>
<dbReference type="Gene3D" id="1.25.40.10">
    <property type="entry name" value="Tetratricopeptide repeat domain"/>
    <property type="match status" value="2"/>
</dbReference>
<name>A0A9P8LGB4_9PEZI</name>
<evidence type="ECO:0000259" key="5">
    <source>
        <dbReference type="SMART" id="SM00322"/>
    </source>
</evidence>